<organism evidence="3 4">
    <name type="scientific">Thermosporothrix hazakensis</name>
    <dbReference type="NCBI Taxonomy" id="644383"/>
    <lineage>
        <taxon>Bacteria</taxon>
        <taxon>Bacillati</taxon>
        <taxon>Chloroflexota</taxon>
        <taxon>Ktedonobacteria</taxon>
        <taxon>Ktedonobacterales</taxon>
        <taxon>Thermosporotrichaceae</taxon>
        <taxon>Thermosporothrix</taxon>
    </lineage>
</organism>
<keyword evidence="4" id="KW-1185">Reference proteome</keyword>
<feature type="compositionally biased region" description="Polar residues" evidence="1">
    <location>
        <begin position="1"/>
        <end position="11"/>
    </location>
</feature>
<keyword evidence="2" id="KW-0472">Membrane</keyword>
<evidence type="ECO:0000256" key="2">
    <source>
        <dbReference type="SAM" id="Phobius"/>
    </source>
</evidence>
<keyword evidence="2" id="KW-1133">Transmembrane helix</keyword>
<name>A0A326UPG5_THEHA</name>
<evidence type="ECO:0000313" key="4">
    <source>
        <dbReference type="Proteomes" id="UP000248806"/>
    </source>
</evidence>
<dbReference type="RefSeq" id="WP_111321582.1">
    <property type="nucleotide sequence ID" value="NZ_BIFX01000001.1"/>
</dbReference>
<keyword evidence="2" id="KW-0812">Transmembrane</keyword>
<evidence type="ECO:0000256" key="1">
    <source>
        <dbReference type="SAM" id="MobiDB-lite"/>
    </source>
</evidence>
<gene>
    <name evidence="3" type="ORF">EI42_02109</name>
</gene>
<protein>
    <submittedName>
        <fullName evidence="3">Uncharacterized protein</fullName>
    </submittedName>
</protein>
<proteinExistence type="predicted"/>
<dbReference type="AlphaFoldDB" id="A0A326UPG5"/>
<dbReference type="EMBL" id="QKUF01000005">
    <property type="protein sequence ID" value="PZW32082.1"/>
    <property type="molecule type" value="Genomic_DNA"/>
</dbReference>
<sequence length="219" mass="23519">MSSYDDTTQPIQRPAAPSPASSSPKVSAPRSPKARRPLGCLLLTFLLGVLVGAVGLAVFAVWFLGGDRPPVTQTPANRKDAIVVQFNYPFLSQILTKNIDAAASELPGQVSNAQVSYQQNNQFAITGDDQITIFGFQTTKHFTLVMQPYVQDCKVQVRMIHADMGGIPATNFAADFEGKVNTYLQVDPARLLPGFTYCATGASADENGIKVSYSAKSLS</sequence>
<dbReference type="Proteomes" id="UP000248806">
    <property type="component" value="Unassembled WGS sequence"/>
</dbReference>
<dbReference type="OrthoDB" id="166616at2"/>
<reference evidence="3 4" key="1">
    <citation type="submission" date="2018-06" db="EMBL/GenBank/DDBJ databases">
        <title>Genomic Encyclopedia of Archaeal and Bacterial Type Strains, Phase II (KMG-II): from individual species to whole genera.</title>
        <authorList>
            <person name="Goeker M."/>
        </authorList>
    </citation>
    <scope>NUCLEOTIDE SEQUENCE [LARGE SCALE GENOMIC DNA]</scope>
    <source>
        <strain evidence="3 4">ATCC BAA-1881</strain>
    </source>
</reference>
<comment type="caution">
    <text evidence="3">The sequence shown here is derived from an EMBL/GenBank/DDBJ whole genome shotgun (WGS) entry which is preliminary data.</text>
</comment>
<feature type="region of interest" description="Disordered" evidence="1">
    <location>
        <begin position="1"/>
        <end position="33"/>
    </location>
</feature>
<accession>A0A326UPG5</accession>
<feature type="compositionally biased region" description="Low complexity" evidence="1">
    <location>
        <begin position="13"/>
        <end position="31"/>
    </location>
</feature>
<feature type="transmembrane region" description="Helical" evidence="2">
    <location>
        <begin position="40"/>
        <end position="64"/>
    </location>
</feature>
<evidence type="ECO:0000313" key="3">
    <source>
        <dbReference type="EMBL" id="PZW32082.1"/>
    </source>
</evidence>